<reference evidence="1 2" key="1">
    <citation type="submission" date="2019-02" db="EMBL/GenBank/DDBJ databases">
        <title>Deep-cultivation of Planctomycetes and their phenomic and genomic characterization uncovers novel biology.</title>
        <authorList>
            <person name="Wiegand S."/>
            <person name="Jogler M."/>
            <person name="Boedeker C."/>
            <person name="Pinto D."/>
            <person name="Vollmers J."/>
            <person name="Rivas-Marin E."/>
            <person name="Kohn T."/>
            <person name="Peeters S.H."/>
            <person name="Heuer A."/>
            <person name="Rast P."/>
            <person name="Oberbeckmann S."/>
            <person name="Bunk B."/>
            <person name="Jeske O."/>
            <person name="Meyerdierks A."/>
            <person name="Storesund J.E."/>
            <person name="Kallscheuer N."/>
            <person name="Luecker S."/>
            <person name="Lage O.M."/>
            <person name="Pohl T."/>
            <person name="Merkel B.J."/>
            <person name="Hornburger P."/>
            <person name="Mueller R.-W."/>
            <person name="Bruemmer F."/>
            <person name="Labrenz M."/>
            <person name="Spormann A.M."/>
            <person name="Op den Camp H."/>
            <person name="Overmann J."/>
            <person name="Amann R."/>
            <person name="Jetten M.S.M."/>
            <person name="Mascher T."/>
            <person name="Medema M.H."/>
            <person name="Devos D.P."/>
            <person name="Kaster A.-K."/>
            <person name="Ovreas L."/>
            <person name="Rohde M."/>
            <person name="Galperin M.Y."/>
            <person name="Jogler C."/>
        </authorList>
    </citation>
    <scope>NUCLEOTIDE SEQUENCE [LARGE SCALE GENOMIC DNA]</scope>
    <source>
        <strain evidence="1 2">Pla110</strain>
    </source>
</reference>
<accession>A0A518CGL4</accession>
<dbReference type="NCBIfam" id="TIGR01443">
    <property type="entry name" value="intein_Cterm"/>
    <property type="match status" value="1"/>
</dbReference>
<dbReference type="EMBL" id="CP036281">
    <property type="protein sequence ID" value="QDU78369.1"/>
    <property type="molecule type" value="Genomic_DNA"/>
</dbReference>
<evidence type="ECO:0000313" key="1">
    <source>
        <dbReference type="EMBL" id="QDU78369.1"/>
    </source>
</evidence>
<dbReference type="CDD" id="cd00081">
    <property type="entry name" value="Hint"/>
    <property type="match status" value="1"/>
</dbReference>
<proteinExistence type="predicted"/>
<dbReference type="InterPro" id="IPR030934">
    <property type="entry name" value="Intein_C"/>
</dbReference>
<evidence type="ECO:0000313" key="2">
    <source>
        <dbReference type="Proteomes" id="UP000317178"/>
    </source>
</evidence>
<gene>
    <name evidence="1" type="ORF">Pla110_00700</name>
</gene>
<dbReference type="InterPro" id="IPR036844">
    <property type="entry name" value="Hint_dom_sf"/>
</dbReference>
<dbReference type="SUPFAM" id="SSF51294">
    <property type="entry name" value="Hedgehog/intein (Hint) domain"/>
    <property type="match status" value="1"/>
</dbReference>
<keyword evidence="2" id="KW-1185">Reference proteome</keyword>
<dbReference type="PROSITE" id="PS50818">
    <property type="entry name" value="INTEIN_C_TER"/>
    <property type="match status" value="1"/>
</dbReference>
<dbReference type="Gene3D" id="2.170.16.10">
    <property type="entry name" value="Hedgehog/Intein (Hint) domain"/>
    <property type="match status" value="1"/>
</dbReference>
<dbReference type="Pfam" id="PF07591">
    <property type="entry name" value="PT-HINT"/>
    <property type="match status" value="1"/>
</dbReference>
<dbReference type="AlphaFoldDB" id="A0A518CGL4"/>
<name>A0A518CGL4_9PLAN</name>
<sequence>MVTATFRHSGKKVLDVKIASEAASIGATPNHPFWSEDRQEFVRADELNLYERVRTLTGVSIVEQIRLRPGWHIVYNIEVKGEHVYHVGAGGVLVHNAVEDCSKYAKRMYRSKGGKVLRLRPNSKRGGVLGQLPNDDRHLLYHHDIHLRDGQVNTSNRTAMPIREWFEEYRELNNFGSLNELRRWLDITDVTPGQ</sequence>
<organism evidence="1 2">
    <name type="scientific">Polystyrenella longa</name>
    <dbReference type="NCBI Taxonomy" id="2528007"/>
    <lineage>
        <taxon>Bacteria</taxon>
        <taxon>Pseudomonadati</taxon>
        <taxon>Planctomycetota</taxon>
        <taxon>Planctomycetia</taxon>
        <taxon>Planctomycetales</taxon>
        <taxon>Planctomycetaceae</taxon>
        <taxon>Polystyrenella</taxon>
    </lineage>
</organism>
<protein>
    <submittedName>
        <fullName evidence="1">Uncharacterized protein</fullName>
    </submittedName>
</protein>
<dbReference type="KEGG" id="plon:Pla110_00700"/>
<dbReference type="Proteomes" id="UP000317178">
    <property type="component" value="Chromosome"/>
</dbReference>